<proteinExistence type="predicted"/>
<evidence type="ECO:0000313" key="1">
    <source>
        <dbReference type="EMBL" id="MCA5894311.1"/>
    </source>
</evidence>
<organism evidence="1 2">
    <name type="scientific">Isoptericola luteus</name>
    <dbReference type="NCBI Taxonomy" id="2879484"/>
    <lineage>
        <taxon>Bacteria</taxon>
        <taxon>Bacillati</taxon>
        <taxon>Actinomycetota</taxon>
        <taxon>Actinomycetes</taxon>
        <taxon>Micrococcales</taxon>
        <taxon>Promicromonosporaceae</taxon>
        <taxon>Isoptericola</taxon>
    </lineage>
</organism>
<reference evidence="1 2" key="1">
    <citation type="submission" date="2021-09" db="EMBL/GenBank/DDBJ databases">
        <title>Isoptericola luteus sp. nov., a novel bacterium isolated from Harbin, the capital city of Heilongjiang province.</title>
        <authorList>
            <person name="Li J."/>
        </authorList>
    </citation>
    <scope>NUCLEOTIDE SEQUENCE [LARGE SCALE GENOMIC DNA]</scope>
    <source>
        <strain evidence="1 2">NEAU-Y5</strain>
    </source>
</reference>
<gene>
    <name evidence="1" type="ORF">LEP48_13270</name>
</gene>
<sequence>MSYVFNSLLGRLVGYRLYSIEFVLDYVQLHFDAFPTADMPALTCEVNPTVITSDRVIAPGQHGWADALVALAGQSVTATREGVGAGLSIELEMGTIRLRPRADDLVGPEIATLNAFADGEWMCWRPGEEAFEYL</sequence>
<evidence type="ECO:0000313" key="2">
    <source>
        <dbReference type="Proteomes" id="UP001319870"/>
    </source>
</evidence>
<dbReference type="RefSeq" id="WP_225566074.1">
    <property type="nucleotide sequence ID" value="NZ_JAIXCQ010000009.1"/>
</dbReference>
<comment type="caution">
    <text evidence="1">The sequence shown here is derived from an EMBL/GenBank/DDBJ whole genome shotgun (WGS) entry which is preliminary data.</text>
</comment>
<dbReference type="Proteomes" id="UP001319870">
    <property type="component" value="Unassembled WGS sequence"/>
</dbReference>
<name>A0ABS7ZH11_9MICO</name>
<accession>A0ABS7ZH11</accession>
<protein>
    <submittedName>
        <fullName evidence="1">Uncharacterized protein</fullName>
    </submittedName>
</protein>
<keyword evidence="2" id="KW-1185">Reference proteome</keyword>
<dbReference type="EMBL" id="JAIXCQ010000009">
    <property type="protein sequence ID" value="MCA5894311.1"/>
    <property type="molecule type" value="Genomic_DNA"/>
</dbReference>